<comment type="caution">
    <text evidence="6">The sequence shown here is derived from an EMBL/GenBank/DDBJ whole genome shotgun (WGS) entry which is preliminary data.</text>
</comment>
<accession>A0ABR1G6H4</accession>
<protein>
    <submittedName>
        <fullName evidence="6">Beta-keto acid cleavage enzyme</fullName>
    </submittedName>
</protein>
<feature type="region of interest" description="Disordered" evidence="5">
    <location>
        <begin position="372"/>
        <end position="392"/>
    </location>
</feature>
<dbReference type="EMBL" id="JBBJCI010000091">
    <property type="protein sequence ID" value="KAK7248587.1"/>
    <property type="molecule type" value="Genomic_DNA"/>
</dbReference>
<dbReference type="PANTHER" id="PTHR37418">
    <property type="entry name" value="3-KETO-5-AMINOHEXANOATE CLEAVAGE ENZYME-RELATED"/>
    <property type="match status" value="1"/>
</dbReference>
<keyword evidence="3" id="KW-0479">Metal-binding</keyword>
<dbReference type="InterPro" id="IPR013785">
    <property type="entry name" value="Aldolase_TIM"/>
</dbReference>
<gene>
    <name evidence="6" type="ORF">SO694_00167034</name>
</gene>
<keyword evidence="2" id="KW-0808">Transferase</keyword>
<evidence type="ECO:0000313" key="6">
    <source>
        <dbReference type="EMBL" id="KAK7248587.1"/>
    </source>
</evidence>
<dbReference type="Proteomes" id="UP001363151">
    <property type="component" value="Unassembled WGS sequence"/>
</dbReference>
<proteinExistence type="predicted"/>
<evidence type="ECO:0000256" key="3">
    <source>
        <dbReference type="ARBA" id="ARBA00022723"/>
    </source>
</evidence>
<evidence type="ECO:0000256" key="2">
    <source>
        <dbReference type="ARBA" id="ARBA00022679"/>
    </source>
</evidence>
<dbReference type="PANTHER" id="PTHR37418:SF2">
    <property type="entry name" value="3-KETO-5-AMINOHEXANOATE CLEAVAGE ENZYME"/>
    <property type="match status" value="1"/>
</dbReference>
<evidence type="ECO:0000256" key="5">
    <source>
        <dbReference type="SAM" id="MobiDB-lite"/>
    </source>
</evidence>
<dbReference type="Pfam" id="PF05853">
    <property type="entry name" value="BKACE"/>
    <property type="match status" value="1"/>
</dbReference>
<dbReference type="Gene3D" id="3.20.20.70">
    <property type="entry name" value="Aldolase class I"/>
    <property type="match status" value="1"/>
</dbReference>
<comment type="cofactor">
    <cofactor evidence="1">
        <name>Zn(2+)</name>
        <dbReference type="ChEBI" id="CHEBI:29105"/>
    </cofactor>
</comment>
<evidence type="ECO:0000313" key="7">
    <source>
        <dbReference type="Proteomes" id="UP001363151"/>
    </source>
</evidence>
<organism evidence="6 7">
    <name type="scientific">Aureococcus anophagefferens</name>
    <name type="common">Harmful bloom alga</name>
    <dbReference type="NCBI Taxonomy" id="44056"/>
    <lineage>
        <taxon>Eukaryota</taxon>
        <taxon>Sar</taxon>
        <taxon>Stramenopiles</taxon>
        <taxon>Ochrophyta</taxon>
        <taxon>Pelagophyceae</taxon>
        <taxon>Pelagomonadales</taxon>
        <taxon>Pelagomonadaceae</taxon>
        <taxon>Aureococcus</taxon>
    </lineage>
</organism>
<dbReference type="InterPro" id="IPR008567">
    <property type="entry name" value="BKACE"/>
</dbReference>
<sequence>MMRSILVLCGGAVALRTPAPLRTRARRGAVTMKWGEHIGDHDFLRNADGRPSQLQRDHGKLVITLATTGNINTRENNPDLPCSPREMADDMHECIKLGVSVLHIHSRNELLKPTMRVDKFRETCRLVKERDPDVILQISTGGRAPLDGVDVGTWRMDPLNLLPEMGSYTPGSVNLGPIVYQNDAKLTRDMAIKYQELGIKPQIEVFDTNMISNAQNLVKQGLLTPPLEYGFVMGAPNAQECSPRQLGHLQSMLMPGDTWTAIGVGKFEMPLAYMAICAGGHVRVGLEDNNKLPDGRVATNYELVKHVVDMAKMMGREIATPAEAREILSMDPAKIDRIVPQLDPAMDLRDLVTDYHPYKDLEPIGGWSLEMRPTASHPEHPDYAPKEVAVAR</sequence>
<keyword evidence="4" id="KW-0862">Zinc</keyword>
<evidence type="ECO:0000256" key="1">
    <source>
        <dbReference type="ARBA" id="ARBA00001947"/>
    </source>
</evidence>
<reference evidence="6 7" key="1">
    <citation type="submission" date="2024-03" db="EMBL/GenBank/DDBJ databases">
        <title>Aureococcus anophagefferens CCMP1851 and Kratosvirus quantuckense: Draft genome of a second virus-susceptible host strain in the model system.</title>
        <authorList>
            <person name="Chase E."/>
            <person name="Truchon A.R."/>
            <person name="Schepens W."/>
            <person name="Wilhelm S.W."/>
        </authorList>
    </citation>
    <scope>NUCLEOTIDE SEQUENCE [LARGE SCALE GENOMIC DNA]</scope>
    <source>
        <strain evidence="6 7">CCMP1851</strain>
    </source>
</reference>
<evidence type="ECO:0000256" key="4">
    <source>
        <dbReference type="ARBA" id="ARBA00022833"/>
    </source>
</evidence>
<keyword evidence="7" id="KW-1185">Reference proteome</keyword>
<name>A0ABR1G6H4_AURAN</name>